<comment type="caution">
    <text evidence="1">The sequence shown here is derived from an EMBL/GenBank/DDBJ whole genome shotgun (WGS) entry which is preliminary data.</text>
</comment>
<proteinExistence type="predicted"/>
<name>A0ABU5DH56_9BURK</name>
<reference evidence="1 2" key="1">
    <citation type="submission" date="2023-11" db="EMBL/GenBank/DDBJ databases">
        <title>Paucibacter sp. nov., isolated from fresh soil in Korea.</title>
        <authorList>
            <person name="Le N.T.T."/>
        </authorList>
    </citation>
    <scope>NUCLEOTIDE SEQUENCE [LARGE SCALE GENOMIC DNA]</scope>
    <source>
        <strain evidence="1 2">R3-3</strain>
    </source>
</reference>
<organism evidence="1 2">
    <name type="scientific">Roseateles agri</name>
    <dbReference type="NCBI Taxonomy" id="3098619"/>
    <lineage>
        <taxon>Bacteria</taxon>
        <taxon>Pseudomonadati</taxon>
        <taxon>Pseudomonadota</taxon>
        <taxon>Betaproteobacteria</taxon>
        <taxon>Burkholderiales</taxon>
        <taxon>Sphaerotilaceae</taxon>
        <taxon>Roseateles</taxon>
    </lineage>
</organism>
<gene>
    <name evidence="1" type="ORF">SNE35_11430</name>
</gene>
<dbReference type="EMBL" id="JAXCLA010000003">
    <property type="protein sequence ID" value="MDY0745126.1"/>
    <property type="molecule type" value="Genomic_DNA"/>
</dbReference>
<keyword evidence="2" id="KW-1185">Reference proteome</keyword>
<evidence type="ECO:0000313" key="2">
    <source>
        <dbReference type="Proteomes" id="UP001285263"/>
    </source>
</evidence>
<accession>A0ABU5DH56</accession>
<evidence type="ECO:0000313" key="1">
    <source>
        <dbReference type="EMBL" id="MDY0745126.1"/>
    </source>
</evidence>
<dbReference type="Proteomes" id="UP001285263">
    <property type="component" value="Unassembled WGS sequence"/>
</dbReference>
<sequence>MSLPAHLVPRKTQAARELLQQRPGGTSSLARGLRMLLITIDGRKSFGELGVFAQGLGLRADMAFEQLQAQGLVTWGAEAEAPSSPQSQASRTSPTDHTARLVRAKFFALDLSARMLAGRDQALRDSARGVDSESSFHAWIDQCAQAISDAGGAERAALFRERVAAAA</sequence>
<protein>
    <submittedName>
        <fullName evidence="1">Uncharacterized protein</fullName>
    </submittedName>
</protein>
<dbReference type="RefSeq" id="WP_320423026.1">
    <property type="nucleotide sequence ID" value="NZ_JAXCLA010000003.1"/>
</dbReference>